<dbReference type="CDD" id="cd12169">
    <property type="entry name" value="PGDH_like_1"/>
    <property type="match status" value="1"/>
</dbReference>
<comment type="caution">
    <text evidence="8">The sequence shown here is derived from an EMBL/GenBank/DDBJ whole genome shotgun (WGS) entry which is preliminary data.</text>
</comment>
<comment type="similarity">
    <text evidence="1 5">Belongs to the D-isomer specific 2-hydroxyacid dehydrogenase family.</text>
</comment>
<dbReference type="Pfam" id="PF02826">
    <property type="entry name" value="2-Hacid_dh_C"/>
    <property type="match status" value="1"/>
</dbReference>
<keyword evidence="4" id="KW-0520">NAD</keyword>
<dbReference type="PROSITE" id="PS00670">
    <property type="entry name" value="D_2_HYDROXYACID_DH_2"/>
    <property type="match status" value="1"/>
</dbReference>
<dbReference type="InterPro" id="IPR029753">
    <property type="entry name" value="D-isomer_DH_CS"/>
</dbReference>
<organism evidence="8 9">
    <name type="scientific">Gryllotalpicola koreensis</name>
    <dbReference type="NCBI Taxonomy" id="993086"/>
    <lineage>
        <taxon>Bacteria</taxon>
        <taxon>Bacillati</taxon>
        <taxon>Actinomycetota</taxon>
        <taxon>Actinomycetes</taxon>
        <taxon>Micrococcales</taxon>
        <taxon>Microbacteriaceae</taxon>
        <taxon>Gryllotalpicola</taxon>
    </lineage>
</organism>
<dbReference type="InterPro" id="IPR036291">
    <property type="entry name" value="NAD(P)-bd_dom_sf"/>
</dbReference>
<dbReference type="PANTHER" id="PTHR42789:SF1">
    <property type="entry name" value="D-ISOMER SPECIFIC 2-HYDROXYACID DEHYDROGENASE FAMILY PROTEIN (AFU_ORTHOLOGUE AFUA_6G10090)"/>
    <property type="match status" value="1"/>
</dbReference>
<feature type="domain" description="D-isomer specific 2-hydroxyacid dehydrogenase catalytic" evidence="6">
    <location>
        <begin position="13"/>
        <end position="299"/>
    </location>
</feature>
<evidence type="ECO:0000256" key="3">
    <source>
        <dbReference type="ARBA" id="ARBA00023002"/>
    </source>
</evidence>
<dbReference type="InterPro" id="IPR029752">
    <property type="entry name" value="D-isomer_DH_CS1"/>
</dbReference>
<accession>A0ABP8A697</accession>
<evidence type="ECO:0000256" key="2">
    <source>
        <dbReference type="ARBA" id="ARBA00022605"/>
    </source>
</evidence>
<dbReference type="SUPFAM" id="SSF51735">
    <property type="entry name" value="NAD(P)-binding Rossmann-fold domains"/>
    <property type="match status" value="1"/>
</dbReference>
<evidence type="ECO:0000256" key="4">
    <source>
        <dbReference type="ARBA" id="ARBA00023027"/>
    </source>
</evidence>
<dbReference type="Gene3D" id="3.40.50.720">
    <property type="entry name" value="NAD(P)-binding Rossmann-like Domain"/>
    <property type="match status" value="2"/>
</dbReference>
<gene>
    <name evidence="8" type="ORF">GCM10022287_29150</name>
</gene>
<evidence type="ECO:0000256" key="5">
    <source>
        <dbReference type="RuleBase" id="RU003719"/>
    </source>
</evidence>
<evidence type="ECO:0000259" key="7">
    <source>
        <dbReference type="Pfam" id="PF02826"/>
    </source>
</evidence>
<dbReference type="PROSITE" id="PS00671">
    <property type="entry name" value="D_2_HYDROXYACID_DH_3"/>
    <property type="match status" value="1"/>
</dbReference>
<keyword evidence="3 5" id="KW-0560">Oxidoreductase</keyword>
<dbReference type="InterPro" id="IPR050857">
    <property type="entry name" value="D-2-hydroxyacid_DH"/>
</dbReference>
<reference evidence="9" key="1">
    <citation type="journal article" date="2019" name="Int. J. Syst. Evol. Microbiol.">
        <title>The Global Catalogue of Microorganisms (GCM) 10K type strain sequencing project: providing services to taxonomists for standard genome sequencing and annotation.</title>
        <authorList>
            <consortium name="The Broad Institute Genomics Platform"/>
            <consortium name="The Broad Institute Genome Sequencing Center for Infectious Disease"/>
            <person name="Wu L."/>
            <person name="Ma J."/>
        </authorList>
    </citation>
    <scope>NUCLEOTIDE SEQUENCE [LARGE SCALE GENOMIC DNA]</scope>
    <source>
        <strain evidence="9">JCM 17591</strain>
    </source>
</reference>
<dbReference type="SUPFAM" id="SSF52283">
    <property type="entry name" value="Formate/glycerate dehydrogenase catalytic domain-like"/>
    <property type="match status" value="1"/>
</dbReference>
<dbReference type="Proteomes" id="UP001501079">
    <property type="component" value="Unassembled WGS sequence"/>
</dbReference>
<dbReference type="PROSITE" id="PS00065">
    <property type="entry name" value="D_2_HYDROXYACID_DH_1"/>
    <property type="match status" value="1"/>
</dbReference>
<dbReference type="EMBL" id="BAABBW010000005">
    <property type="protein sequence ID" value="GAA4178600.1"/>
    <property type="molecule type" value="Genomic_DNA"/>
</dbReference>
<dbReference type="Pfam" id="PF00389">
    <property type="entry name" value="2-Hacid_dh"/>
    <property type="match status" value="1"/>
</dbReference>
<keyword evidence="2" id="KW-0028">Amino-acid biosynthesis</keyword>
<keyword evidence="9" id="KW-1185">Reference proteome</keyword>
<proteinExistence type="inferred from homology"/>
<feature type="domain" description="D-isomer specific 2-hydroxyacid dehydrogenase NAD-binding" evidence="7">
    <location>
        <begin position="99"/>
        <end position="272"/>
    </location>
</feature>
<name>A0ABP8A697_9MICO</name>
<dbReference type="PANTHER" id="PTHR42789">
    <property type="entry name" value="D-ISOMER SPECIFIC 2-HYDROXYACID DEHYDROGENASE FAMILY PROTEIN (AFU_ORTHOLOGUE AFUA_6G10090)"/>
    <property type="match status" value="1"/>
</dbReference>
<sequence length="304" mass="32296">MALSSADWSAVAQRFELDVVHEHLETDAAAERLAHSAVVVAMRERTTFPAELFERLPELRLLVTTGMKNAAIDLDAAAARGIAVSGARGGGNSVAELTIGMMIALTRHFAEEDAAIRAGRWQHTIGPGLQGLTLGVLGLGRLGGPVADLANAFGMRVIAWDRSITSERAARHGATVVDRDALFAESDVLTVHMPLSESSRGLVGVRELGLMKPTAYLVNTSRGPIVDEAALLDALTAGRLAGAALDVYDVEPLPAGHPLRSAPNTLLLPHLGYVTTDQYARFYADVVEDILAWDDGAPVRLLEA</sequence>
<dbReference type="InterPro" id="IPR006139">
    <property type="entry name" value="D-isomer_2_OHA_DH_cat_dom"/>
</dbReference>
<protein>
    <submittedName>
        <fullName evidence="8">D-2-hydroxyacid dehydrogenase family protein</fullName>
    </submittedName>
</protein>
<evidence type="ECO:0000256" key="1">
    <source>
        <dbReference type="ARBA" id="ARBA00005854"/>
    </source>
</evidence>
<evidence type="ECO:0000259" key="6">
    <source>
        <dbReference type="Pfam" id="PF00389"/>
    </source>
</evidence>
<evidence type="ECO:0000313" key="8">
    <source>
        <dbReference type="EMBL" id="GAA4178600.1"/>
    </source>
</evidence>
<dbReference type="InterPro" id="IPR006140">
    <property type="entry name" value="D-isomer_DH_NAD-bd"/>
</dbReference>
<evidence type="ECO:0000313" key="9">
    <source>
        <dbReference type="Proteomes" id="UP001501079"/>
    </source>
</evidence>